<dbReference type="InterPro" id="IPR058163">
    <property type="entry name" value="LysR-type_TF_proteobact-type"/>
</dbReference>
<keyword evidence="7" id="KW-1185">Reference proteome</keyword>
<dbReference type="Gene3D" id="1.10.10.10">
    <property type="entry name" value="Winged helix-like DNA-binding domain superfamily/Winged helix DNA-binding domain"/>
    <property type="match status" value="1"/>
</dbReference>
<dbReference type="Gene3D" id="3.40.190.10">
    <property type="entry name" value="Periplasmic binding protein-like II"/>
    <property type="match status" value="2"/>
</dbReference>
<dbReference type="AlphaFoldDB" id="A0A4R3I2C4"/>
<protein>
    <submittedName>
        <fullName evidence="6">DNA-binding transcriptional LysR family regulator</fullName>
    </submittedName>
</protein>
<accession>A0A4R3I2C4</accession>
<dbReference type="GO" id="GO:0043565">
    <property type="term" value="F:sequence-specific DNA binding"/>
    <property type="evidence" value="ECO:0007669"/>
    <property type="project" value="TreeGrafter"/>
</dbReference>
<evidence type="ECO:0000256" key="3">
    <source>
        <dbReference type="ARBA" id="ARBA00023125"/>
    </source>
</evidence>
<dbReference type="PANTHER" id="PTHR30537">
    <property type="entry name" value="HTH-TYPE TRANSCRIPTIONAL REGULATOR"/>
    <property type="match status" value="1"/>
</dbReference>
<dbReference type="InterPro" id="IPR000847">
    <property type="entry name" value="LysR_HTH_N"/>
</dbReference>
<dbReference type="Pfam" id="PF03466">
    <property type="entry name" value="LysR_substrate"/>
    <property type="match status" value="1"/>
</dbReference>
<dbReference type="InterPro" id="IPR036388">
    <property type="entry name" value="WH-like_DNA-bd_sf"/>
</dbReference>
<proteinExistence type="inferred from homology"/>
<feature type="domain" description="HTH lysR-type" evidence="5">
    <location>
        <begin position="1"/>
        <end position="62"/>
    </location>
</feature>
<keyword evidence="4" id="KW-0804">Transcription</keyword>
<evidence type="ECO:0000256" key="2">
    <source>
        <dbReference type="ARBA" id="ARBA00023015"/>
    </source>
</evidence>
<evidence type="ECO:0000256" key="1">
    <source>
        <dbReference type="ARBA" id="ARBA00009437"/>
    </source>
</evidence>
<reference evidence="6 7" key="1">
    <citation type="submission" date="2019-03" db="EMBL/GenBank/DDBJ databases">
        <title>Genomic Encyclopedia of Archaeal and Bacterial Type Strains, Phase II (KMG-II): from individual species to whole genera.</title>
        <authorList>
            <person name="Goeker M."/>
        </authorList>
    </citation>
    <scope>NUCLEOTIDE SEQUENCE [LARGE SCALE GENOMIC DNA]</scope>
    <source>
        <strain evidence="6 7">DSM 15388</strain>
    </source>
</reference>
<dbReference type="OrthoDB" id="9815676at2"/>
<dbReference type="PROSITE" id="PS50931">
    <property type="entry name" value="HTH_LYSR"/>
    <property type="match status" value="1"/>
</dbReference>
<gene>
    <name evidence="6" type="ORF">BCF53_11569</name>
</gene>
<dbReference type="EMBL" id="SLZR01000015">
    <property type="protein sequence ID" value="TCS38795.1"/>
    <property type="molecule type" value="Genomic_DNA"/>
</dbReference>
<dbReference type="SUPFAM" id="SSF46785">
    <property type="entry name" value="Winged helix' DNA-binding domain"/>
    <property type="match status" value="1"/>
</dbReference>
<dbReference type="Pfam" id="PF00126">
    <property type="entry name" value="HTH_1"/>
    <property type="match status" value="1"/>
</dbReference>
<keyword evidence="2" id="KW-0805">Transcription regulation</keyword>
<dbReference type="GO" id="GO:0003700">
    <property type="term" value="F:DNA-binding transcription factor activity"/>
    <property type="evidence" value="ECO:0007669"/>
    <property type="project" value="InterPro"/>
</dbReference>
<dbReference type="InterPro" id="IPR036390">
    <property type="entry name" value="WH_DNA-bd_sf"/>
</dbReference>
<name>A0A4R3I2C4_9GAMM</name>
<evidence type="ECO:0000256" key="4">
    <source>
        <dbReference type="ARBA" id="ARBA00023163"/>
    </source>
</evidence>
<organism evidence="6 7">
    <name type="scientific">Reinekea marinisedimentorum</name>
    <dbReference type="NCBI Taxonomy" id="230495"/>
    <lineage>
        <taxon>Bacteria</taxon>
        <taxon>Pseudomonadati</taxon>
        <taxon>Pseudomonadota</taxon>
        <taxon>Gammaproteobacteria</taxon>
        <taxon>Oceanospirillales</taxon>
        <taxon>Saccharospirillaceae</taxon>
        <taxon>Reinekea</taxon>
    </lineage>
</organism>
<dbReference type="SUPFAM" id="SSF53850">
    <property type="entry name" value="Periplasmic binding protein-like II"/>
    <property type="match status" value="1"/>
</dbReference>
<evidence type="ECO:0000313" key="6">
    <source>
        <dbReference type="EMBL" id="TCS38795.1"/>
    </source>
</evidence>
<dbReference type="Proteomes" id="UP000295793">
    <property type="component" value="Unassembled WGS sequence"/>
</dbReference>
<comment type="similarity">
    <text evidence="1">Belongs to the LysR transcriptional regulatory family.</text>
</comment>
<dbReference type="PANTHER" id="PTHR30537:SF20">
    <property type="entry name" value="TRANSCRIPTIONAL REGULATORY PROTEIN"/>
    <property type="match status" value="1"/>
</dbReference>
<evidence type="ECO:0000313" key="7">
    <source>
        <dbReference type="Proteomes" id="UP000295793"/>
    </source>
</evidence>
<comment type="caution">
    <text evidence="6">The sequence shown here is derived from an EMBL/GenBank/DDBJ whole genome shotgun (WGS) entry which is preliminary data.</text>
</comment>
<sequence length="301" mass="33443">MTITSRTEDLEILLAVIDSGSLSAAARNLDIQVARVSRAISRLESELNCSLLNRTTRKLEVTEEGRVFSAKVRESLQVLSEAEEQLKVLQGQPSGRLRVDAATPFMLHQLVPLLQAFNSAYPQIELELVSNENFIDLIEKRTDLAIRIGPLSDSNLHARHLGNSPLMVVASPGYLQQSKAPNNSTELRQHRIIGFSQSPQLNRWPVNCPYAKNNSINVTPSISSSNGEVVRQLCLQGQGLALLSRFMIQQDLENGQLIDAMPGFITSGNQREQINAVYYRNTALSPRIQAFLDFVTPRLVL</sequence>
<evidence type="ECO:0000259" key="5">
    <source>
        <dbReference type="PROSITE" id="PS50931"/>
    </source>
</evidence>
<dbReference type="GO" id="GO:0006351">
    <property type="term" value="P:DNA-templated transcription"/>
    <property type="evidence" value="ECO:0007669"/>
    <property type="project" value="TreeGrafter"/>
</dbReference>
<keyword evidence="3 6" id="KW-0238">DNA-binding</keyword>
<dbReference type="FunFam" id="1.10.10.10:FF:000001">
    <property type="entry name" value="LysR family transcriptional regulator"/>
    <property type="match status" value="1"/>
</dbReference>
<dbReference type="InterPro" id="IPR005119">
    <property type="entry name" value="LysR_subst-bd"/>
</dbReference>